<protein>
    <submittedName>
        <fullName evidence="1">Uncharacterized protein</fullName>
    </submittedName>
</protein>
<dbReference type="OrthoDB" id="10666665at2759"/>
<evidence type="ECO:0000313" key="2">
    <source>
        <dbReference type="Proteomes" id="UP000740883"/>
    </source>
</evidence>
<accession>A0A9P6H155</accession>
<dbReference type="AlphaFoldDB" id="A0A9P6H155"/>
<gene>
    <name evidence="1" type="ORF">NGRA_0315</name>
</gene>
<proteinExistence type="predicted"/>
<evidence type="ECO:0000313" key="1">
    <source>
        <dbReference type="EMBL" id="KAF9764762.1"/>
    </source>
</evidence>
<keyword evidence="2" id="KW-1185">Reference proteome</keyword>
<dbReference type="EMBL" id="SBJO01000010">
    <property type="protein sequence ID" value="KAF9764762.1"/>
    <property type="molecule type" value="Genomic_DNA"/>
</dbReference>
<reference evidence="1 2" key="1">
    <citation type="journal article" date="2020" name="Genome Biol. Evol.">
        <title>Comparative genomics of strictly vertically transmitted, feminizing microsporidia endosymbionts of amphipod crustaceans.</title>
        <authorList>
            <person name="Cormier A."/>
            <person name="Chebbi M.A."/>
            <person name="Giraud I."/>
            <person name="Wattier R."/>
            <person name="Teixeira M."/>
            <person name="Gilbert C."/>
            <person name="Rigaud T."/>
            <person name="Cordaux R."/>
        </authorList>
    </citation>
    <scope>NUCLEOTIDE SEQUENCE [LARGE SCALE GENOMIC DNA]</scope>
    <source>
        <strain evidence="1 2">Ou3-Ou53</strain>
    </source>
</reference>
<dbReference type="Proteomes" id="UP000740883">
    <property type="component" value="Unassembled WGS sequence"/>
</dbReference>
<comment type="caution">
    <text evidence="1">The sequence shown here is derived from an EMBL/GenBank/DDBJ whole genome shotgun (WGS) entry which is preliminary data.</text>
</comment>
<name>A0A9P6H155_9MICR</name>
<sequence length="611" mass="71597">MSPIDEYLGLWNGTSKDLTYIAKCTALHKKFSTVDIFHWYSTSSKSRDIKIQNKPSVSITFILLSYTDFLDSIDDTFLSTLLLDCTEDISLESHIELRVVRIINSTGVHLHKYIKRYINKLDLLVNPTEIIKINNDVSYYMAQDSLKHIKILSHKLKTPSYKENIKKYIESQGIINDTLFVHALLVDSLPRYISNVNIQNLYTNLCYKHLFRYIEKSQLIQKYFISSGDQNCILKYSNLVEVNIDLQLPQCLSTEEMFFIFLSNRLKLSKDEIQTLVALDSAIILQFLFVNNFNLSQMITRRILDLEDSVNFLDLIKRYGIELVRKNLEPKQIENRKLYFKYKKLVEIIDGNIGSDLEDGPELLGYLNKYNIYLYESEKCRLAEALIEKCPLEDLSKLVLDLDCPSRSINEFVVANLGNIKNSEIRNLLQQKYIDRSTRTNYERKNMNILDFKDLAYSNDTSREVIVNFYKSIENHKHVLRELSEGEKQPNINFVEIFLELVFIDYDFEIYAEFLPAILKIFLDNNFICKFIYKIQENIKNILKTGFFKPSYFLAIKNILNAVIKYRIPDNCSYCSKVRRNNDKIIIGLAYYSKYFDKNLKVGTVSNKKLE</sequence>
<organism evidence="1 2">
    <name type="scientific">Nosema granulosis</name>
    <dbReference type="NCBI Taxonomy" id="83296"/>
    <lineage>
        <taxon>Eukaryota</taxon>
        <taxon>Fungi</taxon>
        <taxon>Fungi incertae sedis</taxon>
        <taxon>Microsporidia</taxon>
        <taxon>Nosematidae</taxon>
        <taxon>Nosema</taxon>
    </lineage>
</organism>